<evidence type="ECO:0000313" key="8">
    <source>
        <dbReference type="EMBL" id="MDC7713704.1"/>
    </source>
</evidence>
<sequence>MSFIPPFPTPHKSKSSFVLRFLRGWRSWLDVLFERSYRMKMGEIWQPGFNIYMINEPKWVRRILVEKAGEYPKHELMHRMLEPLLGSSIFTTNGAVWERQRRLVDQALEQARLKQVFPLMQDSVNDMLSRLDTQADGQPYEVDAEMTYVTADIIFRTILSEKLDGQDAHDIYDAFVEFQGHAQRAMMLMIYRLPAYFPRRASERSAQKIRTILSRLIAARYEKRAKGEDDAQDILSALMDARDPVSGDGFSYEEMVDQICMLFLAGHETSASALGWSLYLMSRCPDLQERMSAEIQSEIGERAFAFGDAKRLPMTRDVFREALRLYPPVGFFVREASETQCIRNKTVKAGSPIMISPWLIHRHRELWERPDEFDPDRFETAAGKESLKCAYMPFSNGPRVCPGAAFATQEALLILASIVRSFHIGIVDGFEPKPVGRVTIRSGNGIWLRLTRRVAPVQGVTCAAGQRDRVECGQ</sequence>
<evidence type="ECO:0000256" key="5">
    <source>
        <dbReference type="ARBA" id="ARBA00023004"/>
    </source>
</evidence>
<gene>
    <name evidence="8" type="ORF">PQU96_06070</name>
</gene>
<organism evidence="8 9">
    <name type="scientific">Vogesella margarita</name>
    <dbReference type="NCBI Taxonomy" id="2984199"/>
    <lineage>
        <taxon>Bacteria</taxon>
        <taxon>Pseudomonadati</taxon>
        <taxon>Pseudomonadota</taxon>
        <taxon>Betaproteobacteria</taxon>
        <taxon>Neisseriales</taxon>
        <taxon>Chromobacteriaceae</taxon>
        <taxon>Vogesella</taxon>
    </lineage>
</organism>
<keyword evidence="9" id="KW-1185">Reference proteome</keyword>
<evidence type="ECO:0000256" key="7">
    <source>
        <dbReference type="RuleBase" id="RU000461"/>
    </source>
</evidence>
<reference evidence="8 9" key="1">
    <citation type="submission" date="2023-01" db="EMBL/GenBank/DDBJ databases">
        <title>Novel species of the genus Vogesella isolated from rivers.</title>
        <authorList>
            <person name="Lu H."/>
        </authorList>
    </citation>
    <scope>NUCLEOTIDE SEQUENCE [LARGE SCALE GENOMIC DNA]</scope>
    <source>
        <strain evidence="8 9">LYT5W</strain>
    </source>
</reference>
<dbReference type="Pfam" id="PF00067">
    <property type="entry name" value="p450"/>
    <property type="match status" value="1"/>
</dbReference>
<dbReference type="PRINTS" id="PR00463">
    <property type="entry name" value="EP450I"/>
</dbReference>
<dbReference type="PRINTS" id="PR00385">
    <property type="entry name" value="P450"/>
</dbReference>
<comment type="caution">
    <text evidence="8">The sequence shown here is derived from an EMBL/GenBank/DDBJ whole genome shotgun (WGS) entry which is preliminary data.</text>
</comment>
<name>A0ABT5IQ07_9NEIS</name>
<dbReference type="InterPro" id="IPR001128">
    <property type="entry name" value="Cyt_P450"/>
</dbReference>
<keyword evidence="4 7" id="KW-0560">Oxidoreductase</keyword>
<dbReference type="InterPro" id="IPR002401">
    <property type="entry name" value="Cyt_P450_E_grp-I"/>
</dbReference>
<accession>A0ABT5IQ07</accession>
<evidence type="ECO:0000256" key="1">
    <source>
        <dbReference type="ARBA" id="ARBA00010617"/>
    </source>
</evidence>
<evidence type="ECO:0000256" key="3">
    <source>
        <dbReference type="ARBA" id="ARBA00022723"/>
    </source>
</evidence>
<keyword evidence="2 7" id="KW-0349">Heme</keyword>
<evidence type="ECO:0000256" key="2">
    <source>
        <dbReference type="ARBA" id="ARBA00022617"/>
    </source>
</evidence>
<proteinExistence type="inferred from homology"/>
<dbReference type="Gene3D" id="1.10.630.10">
    <property type="entry name" value="Cytochrome P450"/>
    <property type="match status" value="1"/>
</dbReference>
<dbReference type="EMBL" id="JAQQLE010000003">
    <property type="protein sequence ID" value="MDC7713704.1"/>
    <property type="molecule type" value="Genomic_DNA"/>
</dbReference>
<keyword evidence="5 7" id="KW-0408">Iron</keyword>
<evidence type="ECO:0000313" key="9">
    <source>
        <dbReference type="Proteomes" id="UP001222030"/>
    </source>
</evidence>
<protein>
    <submittedName>
        <fullName evidence="8">Cytochrome P450</fullName>
    </submittedName>
</protein>
<dbReference type="InterPro" id="IPR050196">
    <property type="entry name" value="Cytochrome_P450_Monoox"/>
</dbReference>
<dbReference type="InterPro" id="IPR017972">
    <property type="entry name" value="Cyt_P450_CS"/>
</dbReference>
<dbReference type="Proteomes" id="UP001222030">
    <property type="component" value="Unassembled WGS sequence"/>
</dbReference>
<dbReference type="PANTHER" id="PTHR24291:SF50">
    <property type="entry name" value="BIFUNCTIONAL ALBAFLAVENONE MONOOXYGENASE_TERPENE SYNTHASE"/>
    <property type="match status" value="1"/>
</dbReference>
<dbReference type="PANTHER" id="PTHR24291">
    <property type="entry name" value="CYTOCHROME P450 FAMILY 4"/>
    <property type="match status" value="1"/>
</dbReference>
<evidence type="ECO:0000256" key="6">
    <source>
        <dbReference type="ARBA" id="ARBA00023033"/>
    </source>
</evidence>
<dbReference type="PROSITE" id="PS00086">
    <property type="entry name" value="CYTOCHROME_P450"/>
    <property type="match status" value="1"/>
</dbReference>
<keyword evidence="3 7" id="KW-0479">Metal-binding</keyword>
<dbReference type="SUPFAM" id="SSF48264">
    <property type="entry name" value="Cytochrome P450"/>
    <property type="match status" value="1"/>
</dbReference>
<dbReference type="RefSeq" id="WP_272771347.1">
    <property type="nucleotide sequence ID" value="NZ_JAQQLE010000003.1"/>
</dbReference>
<keyword evidence="6 7" id="KW-0503">Monooxygenase</keyword>
<dbReference type="InterPro" id="IPR036396">
    <property type="entry name" value="Cyt_P450_sf"/>
</dbReference>
<evidence type="ECO:0000256" key="4">
    <source>
        <dbReference type="ARBA" id="ARBA00023002"/>
    </source>
</evidence>
<comment type="similarity">
    <text evidence="1 7">Belongs to the cytochrome P450 family.</text>
</comment>